<dbReference type="GO" id="GO:0005886">
    <property type="term" value="C:plasma membrane"/>
    <property type="evidence" value="ECO:0007669"/>
    <property type="project" value="TreeGrafter"/>
</dbReference>
<gene>
    <name evidence="6" type="ORF">DW352_07930</name>
</gene>
<proteinExistence type="predicted"/>
<dbReference type="Gene3D" id="1.10.287.130">
    <property type="match status" value="1"/>
</dbReference>
<dbReference type="SUPFAM" id="SSF55874">
    <property type="entry name" value="ATPase domain of HSP90 chaperone/DNA topoisomerase II/histidine kinase"/>
    <property type="match status" value="1"/>
</dbReference>
<feature type="transmembrane region" description="Helical" evidence="4">
    <location>
        <begin position="51"/>
        <end position="69"/>
    </location>
</feature>
<dbReference type="Gene3D" id="3.30.565.10">
    <property type="entry name" value="Histidine kinase-like ATPase, C-terminal domain"/>
    <property type="match status" value="1"/>
</dbReference>
<dbReference type="PANTHER" id="PTHR45569">
    <property type="entry name" value="SENSOR PROTEIN KDPD"/>
    <property type="match status" value="1"/>
</dbReference>
<accession>A0A345ZU52</accession>
<dbReference type="InterPro" id="IPR003594">
    <property type="entry name" value="HATPase_dom"/>
</dbReference>
<dbReference type="OrthoDB" id="9806130at2"/>
<dbReference type="InterPro" id="IPR036097">
    <property type="entry name" value="HisK_dim/P_sf"/>
</dbReference>
<dbReference type="CDD" id="cd00082">
    <property type="entry name" value="HisKA"/>
    <property type="match status" value="1"/>
</dbReference>
<dbReference type="GO" id="GO:0000155">
    <property type="term" value="F:phosphorelay sensor kinase activity"/>
    <property type="evidence" value="ECO:0007669"/>
    <property type="project" value="InterPro"/>
</dbReference>
<evidence type="ECO:0000256" key="4">
    <source>
        <dbReference type="SAM" id="Phobius"/>
    </source>
</evidence>
<feature type="domain" description="Histidine kinase" evidence="5">
    <location>
        <begin position="125"/>
        <end position="341"/>
    </location>
</feature>
<dbReference type="Proteomes" id="UP000254889">
    <property type="component" value="Chromosome"/>
</dbReference>
<keyword evidence="3" id="KW-0597">Phosphoprotein</keyword>
<dbReference type="InterPro" id="IPR052023">
    <property type="entry name" value="Histidine_kinase_KdpD"/>
</dbReference>
<dbReference type="Pfam" id="PF02518">
    <property type="entry name" value="HATPase_c"/>
    <property type="match status" value="1"/>
</dbReference>
<evidence type="ECO:0000256" key="3">
    <source>
        <dbReference type="ARBA" id="ARBA00022553"/>
    </source>
</evidence>
<dbReference type="InterPro" id="IPR004358">
    <property type="entry name" value="Sig_transdc_His_kin-like_C"/>
</dbReference>
<keyword evidence="4" id="KW-1133">Transmembrane helix</keyword>
<name>A0A345ZU52_9HYPH</name>
<dbReference type="RefSeq" id="WP_115690110.1">
    <property type="nucleotide sequence ID" value="NZ_CP031417.1"/>
</dbReference>
<dbReference type="InterPro" id="IPR005467">
    <property type="entry name" value="His_kinase_dom"/>
</dbReference>
<dbReference type="SUPFAM" id="SSF47384">
    <property type="entry name" value="Homodimeric domain of signal transducing histidine kinase"/>
    <property type="match status" value="1"/>
</dbReference>
<dbReference type="InterPro" id="IPR036890">
    <property type="entry name" value="HATPase_C_sf"/>
</dbReference>
<protein>
    <recommendedName>
        <fullName evidence="2">histidine kinase</fullName>
        <ecNumber evidence="2">2.7.13.3</ecNumber>
    </recommendedName>
</protein>
<dbReference type="InterPro" id="IPR003661">
    <property type="entry name" value="HisK_dim/P_dom"/>
</dbReference>
<keyword evidence="4" id="KW-0812">Transmembrane</keyword>
<dbReference type="PRINTS" id="PR00344">
    <property type="entry name" value="BCTRLSENSOR"/>
</dbReference>
<dbReference type="EC" id="2.7.13.3" evidence="2"/>
<organism evidence="6 7">
    <name type="scientific">Pseudolabrys taiwanensis</name>
    <dbReference type="NCBI Taxonomy" id="331696"/>
    <lineage>
        <taxon>Bacteria</taxon>
        <taxon>Pseudomonadati</taxon>
        <taxon>Pseudomonadota</taxon>
        <taxon>Alphaproteobacteria</taxon>
        <taxon>Hyphomicrobiales</taxon>
        <taxon>Xanthobacteraceae</taxon>
        <taxon>Pseudolabrys</taxon>
    </lineage>
</organism>
<keyword evidence="7" id="KW-1185">Reference proteome</keyword>
<reference evidence="6 7" key="1">
    <citation type="submission" date="2018-07" db="EMBL/GenBank/DDBJ databases">
        <authorList>
            <person name="Quirk P.G."/>
            <person name="Krulwich T.A."/>
        </authorList>
    </citation>
    <scope>NUCLEOTIDE SEQUENCE [LARGE SCALE GENOMIC DNA]</scope>
    <source>
        <strain evidence="6 7">CC-BB4</strain>
    </source>
</reference>
<dbReference type="Pfam" id="PF00512">
    <property type="entry name" value="HisKA"/>
    <property type="match status" value="1"/>
</dbReference>
<dbReference type="SMART" id="SM00387">
    <property type="entry name" value="HATPase_c"/>
    <property type="match status" value="1"/>
</dbReference>
<evidence type="ECO:0000313" key="6">
    <source>
        <dbReference type="EMBL" id="AXK80449.1"/>
    </source>
</evidence>
<evidence type="ECO:0000256" key="2">
    <source>
        <dbReference type="ARBA" id="ARBA00012438"/>
    </source>
</evidence>
<keyword evidence="4" id="KW-0472">Membrane</keyword>
<evidence type="ECO:0000256" key="1">
    <source>
        <dbReference type="ARBA" id="ARBA00000085"/>
    </source>
</evidence>
<comment type="catalytic activity">
    <reaction evidence="1">
        <text>ATP + protein L-histidine = ADP + protein N-phospho-L-histidine.</text>
        <dbReference type="EC" id="2.7.13.3"/>
    </reaction>
</comment>
<dbReference type="KEGG" id="ptaw:DW352_07930"/>
<dbReference type="PROSITE" id="PS50109">
    <property type="entry name" value="HIS_KIN"/>
    <property type="match status" value="1"/>
</dbReference>
<dbReference type="SMART" id="SM00388">
    <property type="entry name" value="HisKA"/>
    <property type="match status" value="1"/>
</dbReference>
<sequence>MRKTSVFLPILTFAIAVAIFVLDTVTRTEITASMLYVSVVLLSVRFCTTRGTVVVAAICMLITLGSFLLTTRYRLDWSYPVLINTGMSLVVQTVTTYLALKIEAVRDAARDLAETNQLRDALLGSVSHELRTPLTSIVGGVSVLADAPSLAQDKRLTSLAKGIRDEAMRLNADIQNMLDAARITSKGLQARQDWTEPSDVIGAAIDRVANRYGRRIEFEGAQNLPLVHLDPVLVEQALGQIIANAAKFSAADSKIIVTAEVEDKQLVVSVGDKGVGLTADEKSHITERFFRGERHLGKIPGSGLGLWIADTFIGASGGWLKALSAGENQGTTMQVVFPNIRYVDETDIPPQDA</sequence>
<feature type="transmembrane region" description="Helical" evidence="4">
    <location>
        <begin position="81"/>
        <end position="100"/>
    </location>
</feature>
<dbReference type="EMBL" id="CP031417">
    <property type="protein sequence ID" value="AXK80449.1"/>
    <property type="molecule type" value="Genomic_DNA"/>
</dbReference>
<evidence type="ECO:0000313" key="7">
    <source>
        <dbReference type="Proteomes" id="UP000254889"/>
    </source>
</evidence>
<dbReference type="PANTHER" id="PTHR45569:SF1">
    <property type="entry name" value="SENSOR PROTEIN KDPD"/>
    <property type="match status" value="1"/>
</dbReference>
<evidence type="ECO:0000259" key="5">
    <source>
        <dbReference type="PROSITE" id="PS50109"/>
    </source>
</evidence>
<dbReference type="AlphaFoldDB" id="A0A345ZU52"/>